<dbReference type="AlphaFoldDB" id="A0A7X1AXU1"/>
<accession>A0A7X1AXU1</accession>
<dbReference type="PROSITE" id="PS51257">
    <property type="entry name" value="PROKAR_LIPOPROTEIN"/>
    <property type="match status" value="1"/>
</dbReference>
<proteinExistence type="predicted"/>
<dbReference type="RefSeq" id="WP_185692686.1">
    <property type="nucleotide sequence ID" value="NZ_JACHVA010000080.1"/>
</dbReference>
<evidence type="ECO:0008006" key="3">
    <source>
        <dbReference type="Google" id="ProtNLM"/>
    </source>
</evidence>
<comment type="caution">
    <text evidence="1">The sequence shown here is derived from an EMBL/GenBank/DDBJ whole genome shotgun (WGS) entry which is preliminary data.</text>
</comment>
<protein>
    <recommendedName>
        <fullName evidence="3">Lipoprotein</fullName>
    </recommendedName>
</protein>
<gene>
    <name evidence="1" type="ORF">H5P30_09360</name>
</gene>
<reference evidence="1 2" key="1">
    <citation type="submission" date="2020-07" db="EMBL/GenBank/DDBJ databases">
        <authorList>
            <person name="Feng X."/>
        </authorList>
    </citation>
    <scope>NUCLEOTIDE SEQUENCE [LARGE SCALE GENOMIC DNA]</scope>
    <source>
        <strain evidence="1 2">JCM14086</strain>
    </source>
</reference>
<evidence type="ECO:0000313" key="1">
    <source>
        <dbReference type="EMBL" id="MBC2601988.1"/>
    </source>
</evidence>
<name>A0A7X1AXU1_9BACT</name>
<dbReference type="EMBL" id="JACHVA010000080">
    <property type="protein sequence ID" value="MBC2601988.1"/>
    <property type="molecule type" value="Genomic_DNA"/>
</dbReference>
<evidence type="ECO:0000313" key="2">
    <source>
        <dbReference type="Proteomes" id="UP000525652"/>
    </source>
</evidence>
<keyword evidence="2" id="KW-1185">Reference proteome</keyword>
<organism evidence="1 2">
    <name type="scientific">Puniceicoccus vermicola</name>
    <dbReference type="NCBI Taxonomy" id="388746"/>
    <lineage>
        <taxon>Bacteria</taxon>
        <taxon>Pseudomonadati</taxon>
        <taxon>Verrucomicrobiota</taxon>
        <taxon>Opitutia</taxon>
        <taxon>Puniceicoccales</taxon>
        <taxon>Puniceicoccaceae</taxon>
        <taxon>Puniceicoccus</taxon>
    </lineage>
</organism>
<dbReference type="Proteomes" id="UP000525652">
    <property type="component" value="Unassembled WGS sequence"/>
</dbReference>
<sequence>MILKIFIYLFGMHLLVCGCLYSKNFYDHDVANYIVEQVFEGDRLFAVVKRYEHGSGNYSAYRFEDGSRIWGEIPPGEKVSEFRLKNSIRPLVVEADFCGKLDSTVFIGTPERVVIFGEGNPTYVGMSGSGSRWFVIGEKVVDANGNLKKKFEERYRDVANAIPLKSGRLIHIDEPLGLNIYSLKFTRAEKPSYLVELSEIEMNDLSKILSAICSLRANIDSLNHFDRSSVMMEDFIELEEEIRTEFGVEVFKSCMEQLTTLQSGVR</sequence>